<dbReference type="AlphaFoldDB" id="A0A5K7X869"/>
<keyword evidence="2" id="KW-1185">Reference proteome</keyword>
<accession>A0A5K7X869</accession>
<gene>
    <name evidence="1" type="ORF">PLANPX_2432</name>
</gene>
<dbReference type="KEGG" id="lpav:PLANPX_2432"/>
<dbReference type="Proteomes" id="UP000326837">
    <property type="component" value="Chromosome"/>
</dbReference>
<proteinExistence type="predicted"/>
<dbReference type="EMBL" id="AP021861">
    <property type="protein sequence ID" value="BBO32820.1"/>
    <property type="molecule type" value="Genomic_DNA"/>
</dbReference>
<organism evidence="1 2">
    <name type="scientific">Lacipirellula parvula</name>
    <dbReference type="NCBI Taxonomy" id="2650471"/>
    <lineage>
        <taxon>Bacteria</taxon>
        <taxon>Pseudomonadati</taxon>
        <taxon>Planctomycetota</taxon>
        <taxon>Planctomycetia</taxon>
        <taxon>Pirellulales</taxon>
        <taxon>Lacipirellulaceae</taxon>
        <taxon>Lacipirellula</taxon>
    </lineage>
</organism>
<evidence type="ECO:0000313" key="2">
    <source>
        <dbReference type="Proteomes" id="UP000326837"/>
    </source>
</evidence>
<sequence length="68" mass="7580">MATSPSLDAFRDSTRSVRKGVEFFQQFAKPITEAHEQQAGLRFKPKWIGAAAAQEELAAARRFEGLLN</sequence>
<evidence type="ECO:0000313" key="1">
    <source>
        <dbReference type="EMBL" id="BBO32820.1"/>
    </source>
</evidence>
<name>A0A5K7X869_9BACT</name>
<protein>
    <submittedName>
        <fullName evidence="1">Uncharacterized protein</fullName>
    </submittedName>
</protein>
<reference evidence="2" key="1">
    <citation type="submission" date="2019-10" db="EMBL/GenBank/DDBJ databases">
        <title>Lacipirellula parvula gen. nov., sp. nov., representing a lineage of planctomycetes widespread in freshwater anoxic habitats, and description of the family Lacipirellulaceae.</title>
        <authorList>
            <person name="Dedysh S.N."/>
            <person name="Kulichevskaya I.S."/>
            <person name="Beletsky A.V."/>
            <person name="Rakitin A.L."/>
            <person name="Mardanov A.V."/>
            <person name="Ivanova A.A."/>
            <person name="Saltykova V.X."/>
            <person name="Rijpstra W.I.C."/>
            <person name="Sinninghe Damste J.S."/>
            <person name="Ravin N.V."/>
        </authorList>
    </citation>
    <scope>NUCLEOTIDE SEQUENCE [LARGE SCALE GENOMIC DNA]</scope>
    <source>
        <strain evidence="2">PX69</strain>
    </source>
</reference>